<dbReference type="AlphaFoldDB" id="A0A1H3H4N6"/>
<sequence>MKDSLNQELLLKRIDYLEHKFDSILNSNNLSLLEYKLNEKQELISQVNDFYDSAWLKLIIVISVLGIIVPVLVQLFQRKSLKDLTSFITKQMNDNFDYKIKELKEFNKSEINKTMSEIKKDIAILETKNSKMIAEVDASVYYLQGRIFALDANYFDSFTDFIRSTYDWLKSEKTERARVTLSNATNSLKFLKSLDSFDEINKNLKESPLNIEIEEMIEYLENHKYHKVYRNHLEKLKKEIERLKNIG</sequence>
<gene>
    <name evidence="3" type="ORF">SAMN05444411_1255</name>
</gene>
<dbReference type="EMBL" id="FNNJ01000025">
    <property type="protein sequence ID" value="SDY10175.1"/>
    <property type="molecule type" value="Genomic_DNA"/>
</dbReference>
<dbReference type="STRING" id="762486.SAMN05444411_1255"/>
<evidence type="ECO:0000256" key="1">
    <source>
        <dbReference type="SAM" id="Coils"/>
    </source>
</evidence>
<accession>A0A1H3H4N6</accession>
<evidence type="ECO:0000313" key="4">
    <source>
        <dbReference type="Proteomes" id="UP000199595"/>
    </source>
</evidence>
<feature type="transmembrane region" description="Helical" evidence="2">
    <location>
        <begin position="54"/>
        <end position="76"/>
    </location>
</feature>
<proteinExistence type="predicted"/>
<keyword evidence="4" id="KW-1185">Reference proteome</keyword>
<protein>
    <submittedName>
        <fullName evidence="3">Uncharacterized protein</fullName>
    </submittedName>
</protein>
<feature type="coiled-coil region" evidence="1">
    <location>
        <begin position="108"/>
        <end position="135"/>
    </location>
</feature>
<dbReference type="OrthoDB" id="9816085at2"/>
<dbReference type="Proteomes" id="UP000199595">
    <property type="component" value="Unassembled WGS sequence"/>
</dbReference>
<evidence type="ECO:0000313" key="3">
    <source>
        <dbReference type="EMBL" id="SDY10175.1"/>
    </source>
</evidence>
<name>A0A1H3H4N6_9FLAO</name>
<reference evidence="3 4" key="1">
    <citation type="submission" date="2016-10" db="EMBL/GenBank/DDBJ databases">
        <authorList>
            <person name="de Groot N.N."/>
        </authorList>
    </citation>
    <scope>NUCLEOTIDE SEQUENCE [LARGE SCALE GENOMIC DNA]</scope>
    <source>
        <strain evidence="3 4">DSM 24956</strain>
    </source>
</reference>
<keyword evidence="2" id="KW-0812">Transmembrane</keyword>
<keyword evidence="1" id="KW-0175">Coiled coil</keyword>
<dbReference type="RefSeq" id="WP_090126602.1">
    <property type="nucleotide sequence ID" value="NZ_FNNJ01000025.1"/>
</dbReference>
<keyword evidence="2" id="KW-1133">Transmembrane helix</keyword>
<keyword evidence="2" id="KW-0472">Membrane</keyword>
<evidence type="ECO:0000256" key="2">
    <source>
        <dbReference type="SAM" id="Phobius"/>
    </source>
</evidence>
<organism evidence="3 4">
    <name type="scientific">Lutibacter oricola</name>
    <dbReference type="NCBI Taxonomy" id="762486"/>
    <lineage>
        <taxon>Bacteria</taxon>
        <taxon>Pseudomonadati</taxon>
        <taxon>Bacteroidota</taxon>
        <taxon>Flavobacteriia</taxon>
        <taxon>Flavobacteriales</taxon>
        <taxon>Flavobacteriaceae</taxon>
        <taxon>Lutibacter</taxon>
    </lineage>
</organism>